<evidence type="ECO:0000256" key="9">
    <source>
        <dbReference type="ARBA" id="ARBA00022777"/>
    </source>
</evidence>
<organism evidence="17 18">
    <name type="scientific">Paenibacillus sacheonensis</name>
    <dbReference type="NCBI Taxonomy" id="742054"/>
    <lineage>
        <taxon>Bacteria</taxon>
        <taxon>Bacillati</taxon>
        <taxon>Bacillota</taxon>
        <taxon>Bacilli</taxon>
        <taxon>Bacillales</taxon>
        <taxon>Paenibacillaceae</taxon>
        <taxon>Paenibacillus</taxon>
    </lineage>
</organism>
<keyword evidence="5" id="KW-0597">Phosphoprotein</keyword>
<dbReference type="InterPro" id="IPR003594">
    <property type="entry name" value="HATPase_dom"/>
</dbReference>
<evidence type="ECO:0000256" key="1">
    <source>
        <dbReference type="ARBA" id="ARBA00000085"/>
    </source>
</evidence>
<dbReference type="Gene3D" id="6.10.340.10">
    <property type="match status" value="1"/>
</dbReference>
<evidence type="ECO:0000256" key="14">
    <source>
        <dbReference type="SAM" id="Coils"/>
    </source>
</evidence>
<keyword evidence="11 15" id="KW-1133">Transmembrane helix</keyword>
<dbReference type="PRINTS" id="PR00344">
    <property type="entry name" value="BCTRLSENSOR"/>
</dbReference>
<comment type="subcellular location">
    <subcellularLocation>
        <location evidence="2">Cell membrane</location>
        <topology evidence="2">Multi-pass membrane protein</topology>
    </subcellularLocation>
</comment>
<comment type="catalytic activity">
    <reaction evidence="1">
        <text>ATP + protein L-histidine = ADP + protein N-phospho-L-histidine.</text>
        <dbReference type="EC" id="2.7.13.3"/>
    </reaction>
</comment>
<evidence type="ECO:0000256" key="7">
    <source>
        <dbReference type="ARBA" id="ARBA00022692"/>
    </source>
</evidence>
<evidence type="ECO:0000256" key="12">
    <source>
        <dbReference type="ARBA" id="ARBA00023012"/>
    </source>
</evidence>
<evidence type="ECO:0000313" key="17">
    <source>
        <dbReference type="EMBL" id="NBC67642.1"/>
    </source>
</evidence>
<evidence type="ECO:0000313" key="18">
    <source>
        <dbReference type="Proteomes" id="UP000558113"/>
    </source>
</evidence>
<gene>
    <name evidence="17" type="ORF">GT003_01365</name>
</gene>
<keyword evidence="13 15" id="KW-0472">Membrane</keyword>
<dbReference type="PANTHER" id="PTHR34220:SF11">
    <property type="entry name" value="SENSOR PROTEIN KINASE HPTS"/>
    <property type="match status" value="1"/>
</dbReference>
<keyword evidence="9" id="KW-0418">Kinase</keyword>
<accession>A0A7X4YJP7</accession>
<evidence type="ECO:0000256" key="10">
    <source>
        <dbReference type="ARBA" id="ARBA00022840"/>
    </source>
</evidence>
<keyword evidence="14" id="KW-0175">Coiled coil</keyword>
<dbReference type="InterPro" id="IPR005467">
    <property type="entry name" value="His_kinase_dom"/>
</dbReference>
<dbReference type="GO" id="GO:0000155">
    <property type="term" value="F:phosphorelay sensor kinase activity"/>
    <property type="evidence" value="ECO:0007669"/>
    <property type="project" value="InterPro"/>
</dbReference>
<keyword evidence="8" id="KW-0547">Nucleotide-binding</keyword>
<dbReference type="Gene3D" id="3.30.565.10">
    <property type="entry name" value="Histidine kinase-like ATPase, C-terminal domain"/>
    <property type="match status" value="1"/>
</dbReference>
<feature type="coiled-coil region" evidence="14">
    <location>
        <begin position="351"/>
        <end position="378"/>
    </location>
</feature>
<dbReference type="GO" id="GO:0005524">
    <property type="term" value="F:ATP binding"/>
    <property type="evidence" value="ECO:0007669"/>
    <property type="project" value="UniProtKB-KW"/>
</dbReference>
<feature type="transmembrane region" description="Helical" evidence="15">
    <location>
        <begin position="287"/>
        <end position="310"/>
    </location>
</feature>
<keyword evidence="12" id="KW-0902">Two-component regulatory system</keyword>
<dbReference type="EMBL" id="JAAAMU010000001">
    <property type="protein sequence ID" value="NBC67642.1"/>
    <property type="molecule type" value="Genomic_DNA"/>
</dbReference>
<sequence>MKHRLHAFTGRPFLYSLKNRVTVVFLFSTFMTFAIVGSASYYTISSILYNKIERNIQLTMDEVSRDTDLAVDNLLSVSSQLSYGGTVSNDLTNYLSTDSYSSKKTHYDNINAYLNLIDFTNPNAGFHFYYYPDTGKTLFENGKLNRPPVMTGLPVLTDKTLFTFYGPHPSLADGKNGLVLSLTRPVDTMGGSNLYLYLESSLPALANIMKTKQLGMDIKYVIANEQNRIVYSQLPGSFQIGALYAGESGDTIRSAADAYVFDTTSRYGWHLVAAFNKSAFTSEIRAWALRMALIGAVLMLLSLLLGYLVWRSVYVPIRLFKKEIGHMASNQFDTVTERTNVAEFDQVLKQFHSMKDRIQSLLLEVRQQENEKRQLEVDKLLSQINPHFLYNSLNTVQWIARTEGQRKIVKLVAELTRLLRYNLGKEGSIVTIEQELTALKDYVALQLVRNDDQFKAAFDVDDAVLQVEIPRFILQPLVENAICHGLKEGSGTIEVTVRRSQPGFVTISVRDDGTGMSEEKLARLFEGNGTEVGQGLGIGLNYVNRMLDVHFGEGCRLQAESSEKDGTVYWFTIPTRRKEAEPHV</sequence>
<comment type="caution">
    <text evidence="17">The sequence shown here is derived from an EMBL/GenBank/DDBJ whole genome shotgun (WGS) entry which is preliminary data.</text>
</comment>
<evidence type="ECO:0000259" key="16">
    <source>
        <dbReference type="PROSITE" id="PS50109"/>
    </source>
</evidence>
<proteinExistence type="predicted"/>
<evidence type="ECO:0000256" key="2">
    <source>
        <dbReference type="ARBA" id="ARBA00004651"/>
    </source>
</evidence>
<dbReference type="Pfam" id="PF06580">
    <property type="entry name" value="His_kinase"/>
    <property type="match status" value="1"/>
</dbReference>
<dbReference type="RefSeq" id="WP_161693632.1">
    <property type="nucleotide sequence ID" value="NZ_JAAAMU010000001.1"/>
</dbReference>
<evidence type="ECO:0000256" key="11">
    <source>
        <dbReference type="ARBA" id="ARBA00022989"/>
    </source>
</evidence>
<evidence type="ECO:0000256" key="3">
    <source>
        <dbReference type="ARBA" id="ARBA00012438"/>
    </source>
</evidence>
<keyword evidence="6" id="KW-0808">Transferase</keyword>
<dbReference type="SUPFAM" id="SSF55874">
    <property type="entry name" value="ATPase domain of HSP90 chaperone/DNA topoisomerase II/histidine kinase"/>
    <property type="match status" value="1"/>
</dbReference>
<dbReference type="Pfam" id="PF02518">
    <property type="entry name" value="HATPase_c"/>
    <property type="match status" value="1"/>
</dbReference>
<name>A0A7X4YJP7_9BACL</name>
<keyword evidence="4" id="KW-1003">Cell membrane</keyword>
<dbReference type="PROSITE" id="PS50109">
    <property type="entry name" value="HIS_KIN"/>
    <property type="match status" value="1"/>
</dbReference>
<feature type="transmembrane region" description="Helical" evidence="15">
    <location>
        <begin position="21"/>
        <end position="44"/>
    </location>
</feature>
<dbReference type="PANTHER" id="PTHR34220">
    <property type="entry name" value="SENSOR HISTIDINE KINASE YPDA"/>
    <property type="match status" value="1"/>
</dbReference>
<keyword evidence="18" id="KW-1185">Reference proteome</keyword>
<dbReference type="InterPro" id="IPR050640">
    <property type="entry name" value="Bact_2-comp_sensor_kinase"/>
</dbReference>
<evidence type="ECO:0000256" key="6">
    <source>
        <dbReference type="ARBA" id="ARBA00022679"/>
    </source>
</evidence>
<dbReference type="InterPro" id="IPR036890">
    <property type="entry name" value="HATPase_C_sf"/>
</dbReference>
<dbReference type="InterPro" id="IPR010559">
    <property type="entry name" value="Sig_transdc_His_kin_internal"/>
</dbReference>
<dbReference type="AlphaFoldDB" id="A0A7X4YJP7"/>
<feature type="domain" description="Histidine kinase" evidence="16">
    <location>
        <begin position="473"/>
        <end position="577"/>
    </location>
</feature>
<keyword evidence="10" id="KW-0067">ATP-binding</keyword>
<evidence type="ECO:0000256" key="13">
    <source>
        <dbReference type="ARBA" id="ARBA00023136"/>
    </source>
</evidence>
<keyword evidence="7 15" id="KW-0812">Transmembrane</keyword>
<dbReference type="GO" id="GO:0005886">
    <property type="term" value="C:plasma membrane"/>
    <property type="evidence" value="ECO:0007669"/>
    <property type="project" value="UniProtKB-SubCell"/>
</dbReference>
<evidence type="ECO:0000256" key="4">
    <source>
        <dbReference type="ARBA" id="ARBA00022475"/>
    </source>
</evidence>
<protein>
    <recommendedName>
        <fullName evidence="3">histidine kinase</fullName>
        <ecNumber evidence="3">2.7.13.3</ecNumber>
    </recommendedName>
</protein>
<dbReference type="EC" id="2.7.13.3" evidence="3"/>
<dbReference type="SMART" id="SM00387">
    <property type="entry name" value="HATPase_c"/>
    <property type="match status" value="1"/>
</dbReference>
<dbReference type="Proteomes" id="UP000558113">
    <property type="component" value="Unassembled WGS sequence"/>
</dbReference>
<reference evidence="17 18" key="1">
    <citation type="submission" date="2020-01" db="EMBL/GenBank/DDBJ databases">
        <title>Paenibacillus soybeanensis sp. nov. isolated from the nodules of soybean (Glycine max(L.) Merr).</title>
        <authorList>
            <person name="Wang H."/>
        </authorList>
    </citation>
    <scope>NUCLEOTIDE SEQUENCE [LARGE SCALE GENOMIC DNA]</scope>
    <source>
        <strain evidence="17 18">DSM 23054</strain>
    </source>
</reference>
<dbReference type="OrthoDB" id="9776552at2"/>
<evidence type="ECO:0000256" key="8">
    <source>
        <dbReference type="ARBA" id="ARBA00022741"/>
    </source>
</evidence>
<evidence type="ECO:0000256" key="5">
    <source>
        <dbReference type="ARBA" id="ARBA00022553"/>
    </source>
</evidence>
<evidence type="ECO:0000256" key="15">
    <source>
        <dbReference type="SAM" id="Phobius"/>
    </source>
</evidence>
<dbReference type="InterPro" id="IPR004358">
    <property type="entry name" value="Sig_transdc_His_kin-like_C"/>
</dbReference>